<organism evidence="8 9">
    <name type="scientific">Modicisalibacter xianhensis</name>
    <dbReference type="NCBI Taxonomy" id="442341"/>
    <lineage>
        <taxon>Bacteria</taxon>
        <taxon>Pseudomonadati</taxon>
        <taxon>Pseudomonadota</taxon>
        <taxon>Gammaproteobacteria</taxon>
        <taxon>Oceanospirillales</taxon>
        <taxon>Halomonadaceae</taxon>
        <taxon>Modicisalibacter</taxon>
    </lineage>
</organism>
<feature type="transmembrane region" description="Helical" evidence="7">
    <location>
        <begin position="197"/>
        <end position="214"/>
    </location>
</feature>
<dbReference type="PROSITE" id="PS01311">
    <property type="entry name" value="LGT"/>
    <property type="match status" value="1"/>
</dbReference>
<dbReference type="UniPathway" id="UPA00664"/>
<keyword evidence="5 7" id="KW-1133">Transmembrane helix</keyword>
<dbReference type="HAMAP" id="MF_01147">
    <property type="entry name" value="Lgt"/>
    <property type="match status" value="1"/>
</dbReference>
<dbReference type="AlphaFoldDB" id="A0A1I2YE11"/>
<dbReference type="Proteomes" id="UP000199040">
    <property type="component" value="Unassembled WGS sequence"/>
</dbReference>
<comment type="similarity">
    <text evidence="1 7">Belongs to the Lgt family.</text>
</comment>
<sequence>MLDYPQIDPVAIALGPFKVHWYGLMYVIGFIGAWWLGRKRAHRLGLTKDDIGDMLFYGALGVVLGGRIGYALFYGFDRLLAEPLWIFQVWDGGMSFHGGLIGVLIAAWLFARKHRLAFFQLTDFIAPLVPIGLGAGRIGNFINAELPGRVAEVPWAMPFPGMGPEPRHPSSLYEFLLEGVVLFAILWFVSRRPRHRGLISGLFLVLYGVFRFAIEFVRMPDPQLGFIAFDWLTMGMLLTLPMIAAGLALMAWSRSQPVDGARAEPEAAAQKTGPQA</sequence>
<dbReference type="PANTHER" id="PTHR30589">
    <property type="entry name" value="PROLIPOPROTEIN DIACYLGLYCERYL TRANSFERASE"/>
    <property type="match status" value="1"/>
</dbReference>
<dbReference type="Pfam" id="PF01790">
    <property type="entry name" value="LGT"/>
    <property type="match status" value="1"/>
</dbReference>
<keyword evidence="2 7" id="KW-1003">Cell membrane</keyword>
<comment type="function">
    <text evidence="7">Catalyzes the transfer of the diacylglyceryl group from phosphatidylglycerol to the sulfhydryl group of the N-terminal cysteine of a prolipoprotein, the first step in the formation of mature lipoproteins.</text>
</comment>
<comment type="catalytic activity">
    <reaction evidence="7">
        <text>L-cysteinyl-[prolipoprotein] + a 1,2-diacyl-sn-glycero-3-phospho-(1'-sn-glycerol) = an S-1,2-diacyl-sn-glyceryl-L-cysteinyl-[prolipoprotein] + sn-glycerol 1-phosphate + H(+)</text>
        <dbReference type="Rhea" id="RHEA:56712"/>
        <dbReference type="Rhea" id="RHEA-COMP:14679"/>
        <dbReference type="Rhea" id="RHEA-COMP:14680"/>
        <dbReference type="ChEBI" id="CHEBI:15378"/>
        <dbReference type="ChEBI" id="CHEBI:29950"/>
        <dbReference type="ChEBI" id="CHEBI:57685"/>
        <dbReference type="ChEBI" id="CHEBI:64716"/>
        <dbReference type="ChEBI" id="CHEBI:140658"/>
        <dbReference type="EC" id="2.5.1.145"/>
    </reaction>
</comment>
<evidence type="ECO:0000256" key="3">
    <source>
        <dbReference type="ARBA" id="ARBA00022679"/>
    </source>
</evidence>
<protein>
    <recommendedName>
        <fullName evidence="7">Phosphatidylglycerol--prolipoprotein diacylglyceryl transferase</fullName>
        <ecNumber evidence="7">2.5.1.145</ecNumber>
    </recommendedName>
</protein>
<keyword evidence="9" id="KW-1185">Reference proteome</keyword>
<dbReference type="GO" id="GO:0005886">
    <property type="term" value="C:plasma membrane"/>
    <property type="evidence" value="ECO:0007669"/>
    <property type="project" value="UniProtKB-SubCell"/>
</dbReference>
<evidence type="ECO:0000256" key="4">
    <source>
        <dbReference type="ARBA" id="ARBA00022692"/>
    </source>
</evidence>
<evidence type="ECO:0000256" key="7">
    <source>
        <dbReference type="HAMAP-Rule" id="MF_01147"/>
    </source>
</evidence>
<feature type="transmembrane region" description="Helical" evidence="7">
    <location>
        <begin position="56"/>
        <end position="74"/>
    </location>
</feature>
<evidence type="ECO:0000313" key="9">
    <source>
        <dbReference type="Proteomes" id="UP000199040"/>
    </source>
</evidence>
<feature type="transmembrane region" description="Helical" evidence="7">
    <location>
        <begin position="118"/>
        <end position="138"/>
    </location>
</feature>
<evidence type="ECO:0000256" key="5">
    <source>
        <dbReference type="ARBA" id="ARBA00022989"/>
    </source>
</evidence>
<feature type="transmembrane region" description="Helical" evidence="7">
    <location>
        <begin position="172"/>
        <end position="190"/>
    </location>
</feature>
<feature type="transmembrane region" description="Helical" evidence="7">
    <location>
        <begin position="20"/>
        <end position="36"/>
    </location>
</feature>
<keyword evidence="3 7" id="KW-0808">Transferase</keyword>
<comment type="pathway">
    <text evidence="7">Protein modification; lipoprotein biosynthesis (diacylglyceryl transfer).</text>
</comment>
<name>A0A1I2YE11_9GAMM</name>
<evidence type="ECO:0000313" key="8">
    <source>
        <dbReference type="EMBL" id="SFH22661.1"/>
    </source>
</evidence>
<gene>
    <name evidence="7" type="primary">lgt</name>
    <name evidence="8" type="ORF">SAMN04487959_101324</name>
</gene>
<dbReference type="GO" id="GO:0042158">
    <property type="term" value="P:lipoprotein biosynthetic process"/>
    <property type="evidence" value="ECO:0007669"/>
    <property type="project" value="UniProtKB-UniRule"/>
</dbReference>
<dbReference type="EC" id="2.5.1.145" evidence="7"/>
<keyword evidence="8" id="KW-0449">Lipoprotein</keyword>
<keyword evidence="6 7" id="KW-0472">Membrane</keyword>
<proteinExistence type="inferred from homology"/>
<feature type="transmembrane region" description="Helical" evidence="7">
    <location>
        <begin position="226"/>
        <end position="252"/>
    </location>
</feature>
<dbReference type="InterPro" id="IPR001640">
    <property type="entry name" value="Lgt"/>
</dbReference>
<reference evidence="8 9" key="1">
    <citation type="submission" date="2016-10" db="EMBL/GenBank/DDBJ databases">
        <authorList>
            <person name="de Groot N.N."/>
        </authorList>
    </citation>
    <scope>NUCLEOTIDE SEQUENCE [LARGE SCALE GENOMIC DNA]</scope>
    <source>
        <strain evidence="8 9">CGMCC 1.6848</strain>
    </source>
</reference>
<dbReference type="EMBL" id="FOPY01000001">
    <property type="protein sequence ID" value="SFH22661.1"/>
    <property type="molecule type" value="Genomic_DNA"/>
</dbReference>
<evidence type="ECO:0000256" key="6">
    <source>
        <dbReference type="ARBA" id="ARBA00023136"/>
    </source>
</evidence>
<dbReference type="GO" id="GO:0008961">
    <property type="term" value="F:phosphatidylglycerol-prolipoprotein diacylglyceryl transferase activity"/>
    <property type="evidence" value="ECO:0007669"/>
    <property type="project" value="UniProtKB-UniRule"/>
</dbReference>
<evidence type="ECO:0000256" key="2">
    <source>
        <dbReference type="ARBA" id="ARBA00022475"/>
    </source>
</evidence>
<evidence type="ECO:0000256" key="1">
    <source>
        <dbReference type="ARBA" id="ARBA00007150"/>
    </source>
</evidence>
<feature type="binding site" evidence="7">
    <location>
        <position position="137"/>
    </location>
    <ligand>
        <name>a 1,2-diacyl-sn-glycero-3-phospho-(1'-sn-glycerol)</name>
        <dbReference type="ChEBI" id="CHEBI:64716"/>
    </ligand>
</feature>
<keyword evidence="4 7" id="KW-0812">Transmembrane</keyword>
<accession>A0A1I2YE11</accession>
<dbReference type="STRING" id="442341.SAMN04487959_101324"/>
<comment type="subcellular location">
    <subcellularLocation>
        <location evidence="7">Cell membrane</location>
        <topology evidence="7">Multi-pass membrane protein</topology>
    </subcellularLocation>
</comment>
<dbReference type="PANTHER" id="PTHR30589:SF0">
    <property type="entry name" value="PHOSPHATIDYLGLYCEROL--PROLIPOPROTEIN DIACYLGLYCERYL TRANSFERASE"/>
    <property type="match status" value="1"/>
</dbReference>
<feature type="transmembrane region" description="Helical" evidence="7">
    <location>
        <begin position="94"/>
        <end position="111"/>
    </location>
</feature>
<dbReference type="RefSeq" id="WP_092842907.1">
    <property type="nucleotide sequence ID" value="NZ_FOPY01000001.1"/>
</dbReference>
<dbReference type="NCBIfam" id="TIGR00544">
    <property type="entry name" value="lgt"/>
    <property type="match status" value="1"/>
</dbReference>